<keyword evidence="2" id="KW-0472">Membrane</keyword>
<evidence type="ECO:0000313" key="4">
    <source>
        <dbReference type="EMBL" id="KAF9465636.1"/>
    </source>
</evidence>
<accession>A0A9P6CGT2</accession>
<feature type="domain" description="DUF6533" evidence="3">
    <location>
        <begin position="3"/>
        <end position="33"/>
    </location>
</feature>
<feature type="transmembrane region" description="Helical" evidence="2">
    <location>
        <begin position="99"/>
        <end position="121"/>
    </location>
</feature>
<reference evidence="4" key="1">
    <citation type="submission" date="2020-11" db="EMBL/GenBank/DDBJ databases">
        <authorList>
            <consortium name="DOE Joint Genome Institute"/>
            <person name="Ahrendt S."/>
            <person name="Riley R."/>
            <person name="Andreopoulos W."/>
            <person name="Labutti K."/>
            <person name="Pangilinan J."/>
            <person name="Ruiz-Duenas F.J."/>
            <person name="Barrasa J.M."/>
            <person name="Sanchez-Garcia M."/>
            <person name="Camarero S."/>
            <person name="Miyauchi S."/>
            <person name="Serrano A."/>
            <person name="Linde D."/>
            <person name="Babiker R."/>
            <person name="Drula E."/>
            <person name="Ayuso-Fernandez I."/>
            <person name="Pacheco R."/>
            <person name="Padilla G."/>
            <person name="Ferreira P."/>
            <person name="Barriuso J."/>
            <person name="Kellner H."/>
            <person name="Castanera R."/>
            <person name="Alfaro M."/>
            <person name="Ramirez L."/>
            <person name="Pisabarro A.G."/>
            <person name="Kuo A."/>
            <person name="Tritt A."/>
            <person name="Lipzen A."/>
            <person name="He G."/>
            <person name="Yan M."/>
            <person name="Ng V."/>
            <person name="Cullen D."/>
            <person name="Martin F."/>
            <person name="Rosso M.-N."/>
            <person name="Henrissat B."/>
            <person name="Hibbett D."/>
            <person name="Martinez A.T."/>
            <person name="Grigoriev I.V."/>
        </authorList>
    </citation>
    <scope>NUCLEOTIDE SEQUENCE</scope>
    <source>
        <strain evidence="4">CBS 247.69</strain>
    </source>
</reference>
<dbReference type="Proteomes" id="UP000807353">
    <property type="component" value="Unassembled WGS sequence"/>
</dbReference>
<comment type="caution">
    <text evidence="4">The sequence shown here is derived from an EMBL/GenBank/DDBJ whole genome shotgun (WGS) entry which is preliminary data.</text>
</comment>
<keyword evidence="2" id="KW-1133">Transmembrane helix</keyword>
<sequence length="272" mass="31214">MVSNVDREIEYIWKRPKSTSSYYFFLNRYGAFISTIAVTVPSFTTLPVRLQGLQHSATNIMDDQSGHHMFPTLIKDLCTLWSFTTYTDLHLGRRGDSNHGVFCVSGVWWSLFIYDALLFALTVSKTWTTRKSYTSRIPFGRILLRDGSVYFGHNLLQCHRLVKFRKYTNILFMWGTDVSTMTTVKLTKILLKPFLRGGLSTFSADISSTMMTHLMLNLHEAAHTGIHTTLEASRVELDTLWSEALDRRSLASRDLRTNPDEEGPDTWRTGNH</sequence>
<gene>
    <name evidence="4" type="ORF">BDZ94DRAFT_1234533</name>
</gene>
<keyword evidence="5" id="KW-1185">Reference proteome</keyword>
<proteinExistence type="predicted"/>
<keyword evidence="2" id="KW-0812">Transmembrane</keyword>
<protein>
    <recommendedName>
        <fullName evidence="3">DUF6533 domain-containing protein</fullName>
    </recommendedName>
</protein>
<dbReference type="OrthoDB" id="2686513at2759"/>
<evidence type="ECO:0000256" key="1">
    <source>
        <dbReference type="SAM" id="MobiDB-lite"/>
    </source>
</evidence>
<evidence type="ECO:0000313" key="5">
    <source>
        <dbReference type="Proteomes" id="UP000807353"/>
    </source>
</evidence>
<name>A0A9P6CGT2_9AGAR</name>
<organism evidence="4 5">
    <name type="scientific">Collybia nuda</name>
    <dbReference type="NCBI Taxonomy" id="64659"/>
    <lineage>
        <taxon>Eukaryota</taxon>
        <taxon>Fungi</taxon>
        <taxon>Dikarya</taxon>
        <taxon>Basidiomycota</taxon>
        <taxon>Agaricomycotina</taxon>
        <taxon>Agaricomycetes</taxon>
        <taxon>Agaricomycetidae</taxon>
        <taxon>Agaricales</taxon>
        <taxon>Tricholomatineae</taxon>
        <taxon>Clitocybaceae</taxon>
        <taxon>Collybia</taxon>
    </lineage>
</organism>
<feature type="transmembrane region" description="Helical" evidence="2">
    <location>
        <begin position="21"/>
        <end position="43"/>
    </location>
</feature>
<dbReference type="InterPro" id="IPR045340">
    <property type="entry name" value="DUF6533"/>
</dbReference>
<dbReference type="AlphaFoldDB" id="A0A9P6CGT2"/>
<evidence type="ECO:0000256" key="2">
    <source>
        <dbReference type="SAM" id="Phobius"/>
    </source>
</evidence>
<feature type="region of interest" description="Disordered" evidence="1">
    <location>
        <begin position="252"/>
        <end position="272"/>
    </location>
</feature>
<dbReference type="EMBL" id="MU150246">
    <property type="protein sequence ID" value="KAF9465636.1"/>
    <property type="molecule type" value="Genomic_DNA"/>
</dbReference>
<evidence type="ECO:0000259" key="3">
    <source>
        <dbReference type="Pfam" id="PF20151"/>
    </source>
</evidence>
<dbReference type="Pfam" id="PF20151">
    <property type="entry name" value="DUF6533"/>
    <property type="match status" value="1"/>
</dbReference>